<evidence type="ECO:0000256" key="2">
    <source>
        <dbReference type="SAM" id="MobiDB-lite"/>
    </source>
</evidence>
<dbReference type="Proteomes" id="UP000027138">
    <property type="component" value="Unassembled WGS sequence"/>
</dbReference>
<organism evidence="3 4">
    <name type="scientific">Jatropha curcas</name>
    <name type="common">Barbados nut</name>
    <dbReference type="NCBI Taxonomy" id="180498"/>
    <lineage>
        <taxon>Eukaryota</taxon>
        <taxon>Viridiplantae</taxon>
        <taxon>Streptophyta</taxon>
        <taxon>Embryophyta</taxon>
        <taxon>Tracheophyta</taxon>
        <taxon>Spermatophyta</taxon>
        <taxon>Magnoliopsida</taxon>
        <taxon>eudicotyledons</taxon>
        <taxon>Gunneridae</taxon>
        <taxon>Pentapetalae</taxon>
        <taxon>rosids</taxon>
        <taxon>fabids</taxon>
        <taxon>Malpighiales</taxon>
        <taxon>Euphorbiaceae</taxon>
        <taxon>Crotonoideae</taxon>
        <taxon>Jatropheae</taxon>
        <taxon>Jatropha</taxon>
    </lineage>
</organism>
<evidence type="ECO:0000313" key="3">
    <source>
        <dbReference type="EMBL" id="KDP25330.1"/>
    </source>
</evidence>
<protein>
    <submittedName>
        <fullName evidence="3">Uncharacterized protein</fullName>
    </submittedName>
</protein>
<dbReference type="AlphaFoldDB" id="A0A067JZA4"/>
<feature type="compositionally biased region" description="Low complexity" evidence="2">
    <location>
        <begin position="422"/>
        <end position="431"/>
    </location>
</feature>
<feature type="compositionally biased region" description="Polar residues" evidence="2">
    <location>
        <begin position="342"/>
        <end position="352"/>
    </location>
</feature>
<keyword evidence="4" id="KW-1185">Reference proteome</keyword>
<dbReference type="EMBL" id="KK914993">
    <property type="protein sequence ID" value="KDP25330.1"/>
    <property type="molecule type" value="Genomic_DNA"/>
</dbReference>
<feature type="region of interest" description="Disordered" evidence="2">
    <location>
        <begin position="414"/>
        <end position="435"/>
    </location>
</feature>
<accession>A0A067JZA4</accession>
<feature type="region of interest" description="Disordered" evidence="2">
    <location>
        <begin position="333"/>
        <end position="352"/>
    </location>
</feature>
<keyword evidence="1" id="KW-0175">Coiled coil</keyword>
<dbReference type="PANTHER" id="PTHR34380">
    <property type="entry name" value="BNAA03G12380D PROTEIN"/>
    <property type="match status" value="1"/>
</dbReference>
<name>A0A067JZA4_JATCU</name>
<evidence type="ECO:0000313" key="4">
    <source>
        <dbReference type="Proteomes" id="UP000027138"/>
    </source>
</evidence>
<evidence type="ECO:0000256" key="1">
    <source>
        <dbReference type="SAM" id="Coils"/>
    </source>
</evidence>
<reference evidence="3 4" key="1">
    <citation type="journal article" date="2014" name="PLoS ONE">
        <title>Global Analysis of Gene Expression Profiles in Physic Nut (Jatropha curcas L.) Seedlings Exposed to Salt Stress.</title>
        <authorList>
            <person name="Zhang L."/>
            <person name="Zhang C."/>
            <person name="Wu P."/>
            <person name="Chen Y."/>
            <person name="Li M."/>
            <person name="Jiang H."/>
            <person name="Wu G."/>
        </authorList>
    </citation>
    <scope>NUCLEOTIDE SEQUENCE [LARGE SCALE GENOMIC DNA]</scope>
    <source>
        <strain evidence="4">cv. GZQX0401</strain>
        <tissue evidence="3">Young leaves</tissue>
    </source>
</reference>
<dbReference type="PANTHER" id="PTHR34380:SF8">
    <property type="entry name" value="DNA DOUBLE-STRAND BREAK REPAIR RAD50 ATPASE"/>
    <property type="match status" value="1"/>
</dbReference>
<feature type="coiled-coil region" evidence="1">
    <location>
        <begin position="53"/>
        <end position="108"/>
    </location>
</feature>
<sequence>MARMSQGGADMDFGDVSNENMNSLSVPELIASLKSAFQSKYFSEVEATLVSREEKLKREIEAKVQEIDLLKKKNELLEEKCAIETFAKLKAEKELEECRRDCFKLKELNSRMTEEQNEFNDILNGIVEDKNIIIELKRKNCELECAKLRAETEIEVYKKKFEELETHVFRLEKSWMPLNGVEPLGSTSDRVSGDILRDKGFSEDQKSYEKDKNVDANDNMHLDLEADGSPCSRVLKDGSGDMDIAGEKKMSDSEEVESGPNVGKKCEMLVKQLHEIGRGVNVDLGKNAGPSCCPVKDVDIIMDTAAAEEKRVSQNGEVENRIDVEVKSEKIVINDSEPNEGPGSSNRTDTYRGSGTHLIVEIDSDDNSAPPETSTVREMATPVSADNVHSRQAVIKNCTKEVLKRKRDLCQKRDLFLNEGDSSSSSSSSSYSEDELDLSVDYLSMIRSFQ</sequence>
<dbReference type="OrthoDB" id="845760at2759"/>
<gene>
    <name evidence="3" type="ORF">JCGZ_20486</name>
</gene>
<proteinExistence type="predicted"/>